<protein>
    <submittedName>
        <fullName evidence="1">Uncharacterized protein</fullName>
    </submittedName>
</protein>
<evidence type="ECO:0000313" key="1">
    <source>
        <dbReference type="EMBL" id="MCK8788001.1"/>
    </source>
</evidence>
<gene>
    <name evidence="1" type="ORF">M0638_26960</name>
</gene>
<comment type="caution">
    <text evidence="1">The sequence shown here is derived from an EMBL/GenBank/DDBJ whole genome shotgun (WGS) entry which is preliminary data.</text>
</comment>
<dbReference type="RefSeq" id="WP_248670045.1">
    <property type="nucleotide sequence ID" value="NZ_JALPRX010000164.1"/>
</dbReference>
<sequence length="187" mass="18991">MTRRTVLFTSGEHLPAAKLNNALDEAIDLAGSSEAATEAATAAGAAAGEAAAATKAARAANGADFADPAAVTSNLLFRRSGVVGADRSVQSRLSDLPSVLDFFGASPFAKAQAALNSGLSFYMPDGLVIDCPDTLWMSMPSQMVYGSGAGCGFRLVRAAGQPVTPILVQLPSSIGSGLRGLMFDHAA</sequence>
<dbReference type="AlphaFoldDB" id="A0A9X1YD80"/>
<name>A0A9X1YD80_9PROT</name>
<organism evidence="1 2">
    <name type="scientific">Roseomonas acroporae</name>
    <dbReference type="NCBI Taxonomy" id="2937791"/>
    <lineage>
        <taxon>Bacteria</taxon>
        <taxon>Pseudomonadati</taxon>
        <taxon>Pseudomonadota</taxon>
        <taxon>Alphaproteobacteria</taxon>
        <taxon>Acetobacterales</taxon>
        <taxon>Roseomonadaceae</taxon>
        <taxon>Roseomonas</taxon>
    </lineage>
</organism>
<proteinExistence type="predicted"/>
<reference evidence="1" key="1">
    <citation type="submission" date="2022-04" db="EMBL/GenBank/DDBJ databases">
        <title>Roseomonas acroporae sp. nov., isolated from coral Acropora digitifera.</title>
        <authorList>
            <person name="Sun H."/>
        </authorList>
    </citation>
    <scope>NUCLEOTIDE SEQUENCE</scope>
    <source>
        <strain evidence="1">NAR14</strain>
    </source>
</reference>
<dbReference type="Proteomes" id="UP001139516">
    <property type="component" value="Unassembled WGS sequence"/>
</dbReference>
<feature type="non-terminal residue" evidence="1">
    <location>
        <position position="187"/>
    </location>
</feature>
<keyword evidence="2" id="KW-1185">Reference proteome</keyword>
<accession>A0A9X1YD80</accession>
<evidence type="ECO:0000313" key="2">
    <source>
        <dbReference type="Proteomes" id="UP001139516"/>
    </source>
</evidence>
<dbReference type="EMBL" id="JALPRX010000164">
    <property type="protein sequence ID" value="MCK8788001.1"/>
    <property type="molecule type" value="Genomic_DNA"/>
</dbReference>